<proteinExistence type="predicted"/>
<keyword evidence="3" id="KW-1185">Reference proteome</keyword>
<evidence type="ECO:0000313" key="2">
    <source>
        <dbReference type="EMBL" id="RZU75962.1"/>
    </source>
</evidence>
<dbReference type="EMBL" id="SHLD01000001">
    <property type="protein sequence ID" value="RZU75962.1"/>
    <property type="molecule type" value="Genomic_DNA"/>
</dbReference>
<sequence length="46" mass="5176">MDDDAYLQQFLEAAGPRLQWLREQSAQTGGPAPEQLDFTRDSLVPL</sequence>
<evidence type="ECO:0000256" key="1">
    <source>
        <dbReference type="SAM" id="MobiDB-lite"/>
    </source>
</evidence>
<reference evidence="2 3" key="1">
    <citation type="submission" date="2019-02" db="EMBL/GenBank/DDBJ databases">
        <title>Sequencing the genomes of 1000 actinobacteria strains.</title>
        <authorList>
            <person name="Klenk H.-P."/>
        </authorList>
    </citation>
    <scope>NUCLEOTIDE SEQUENCE [LARGE SCALE GENOMIC DNA]</scope>
    <source>
        <strain evidence="2 3">DSM 45612</strain>
    </source>
</reference>
<dbReference type="AlphaFoldDB" id="A0A4Q8BDJ2"/>
<accession>A0A4Q8BDJ2</accession>
<feature type="region of interest" description="Disordered" evidence="1">
    <location>
        <begin position="24"/>
        <end position="46"/>
    </location>
</feature>
<organism evidence="2 3">
    <name type="scientific">Micromonospora kangleipakensis</name>
    <dbReference type="NCBI Taxonomy" id="1077942"/>
    <lineage>
        <taxon>Bacteria</taxon>
        <taxon>Bacillati</taxon>
        <taxon>Actinomycetota</taxon>
        <taxon>Actinomycetes</taxon>
        <taxon>Micromonosporales</taxon>
        <taxon>Micromonosporaceae</taxon>
        <taxon>Micromonospora</taxon>
    </lineage>
</organism>
<name>A0A4Q8BDJ2_9ACTN</name>
<dbReference type="RefSeq" id="WP_165440024.1">
    <property type="nucleotide sequence ID" value="NZ_SHLD01000001.1"/>
</dbReference>
<comment type="caution">
    <text evidence="2">The sequence shown here is derived from an EMBL/GenBank/DDBJ whole genome shotgun (WGS) entry which is preliminary data.</text>
</comment>
<evidence type="ECO:0000313" key="3">
    <source>
        <dbReference type="Proteomes" id="UP000294114"/>
    </source>
</evidence>
<protein>
    <submittedName>
        <fullName evidence="2">Uncharacterized protein</fullName>
    </submittedName>
</protein>
<gene>
    <name evidence="2" type="ORF">EV384_4543</name>
</gene>
<dbReference type="Proteomes" id="UP000294114">
    <property type="component" value="Unassembled WGS sequence"/>
</dbReference>